<proteinExistence type="predicted"/>
<dbReference type="GO" id="GO:0005506">
    <property type="term" value="F:iron ion binding"/>
    <property type="evidence" value="ECO:0007669"/>
    <property type="project" value="InterPro"/>
</dbReference>
<dbReference type="EMBL" id="JAMYWD010000008">
    <property type="protein sequence ID" value="KAJ4963102.1"/>
    <property type="molecule type" value="Genomic_DNA"/>
</dbReference>
<dbReference type="GO" id="GO:0016491">
    <property type="term" value="F:oxidoreductase activity"/>
    <property type="evidence" value="ECO:0007669"/>
    <property type="project" value="InterPro"/>
</dbReference>
<dbReference type="OrthoDB" id="8300278at2759"/>
<comment type="caution">
    <text evidence="2">The sequence shown here is derived from an EMBL/GenBank/DDBJ whole genome shotgun (WGS) entry which is preliminary data.</text>
</comment>
<dbReference type="PANTHER" id="PTHR11908">
    <property type="entry name" value="XANTHINE DEHYDROGENASE"/>
    <property type="match status" value="1"/>
</dbReference>
<dbReference type="AlphaFoldDB" id="A0A9Q0HFK7"/>
<keyword evidence="3" id="KW-1185">Reference proteome</keyword>
<evidence type="ECO:0000313" key="2">
    <source>
        <dbReference type="EMBL" id="KAJ4963102.1"/>
    </source>
</evidence>
<reference evidence="2" key="1">
    <citation type="journal article" date="2023" name="Plant J.">
        <title>The genome of the king protea, Protea cynaroides.</title>
        <authorList>
            <person name="Chang J."/>
            <person name="Duong T.A."/>
            <person name="Schoeman C."/>
            <person name="Ma X."/>
            <person name="Roodt D."/>
            <person name="Barker N."/>
            <person name="Li Z."/>
            <person name="Van de Peer Y."/>
            <person name="Mizrachi E."/>
        </authorList>
    </citation>
    <scope>NUCLEOTIDE SEQUENCE</scope>
    <source>
        <tissue evidence="2">Young leaves</tissue>
    </source>
</reference>
<dbReference type="Proteomes" id="UP001141806">
    <property type="component" value="Unassembled WGS sequence"/>
</dbReference>
<dbReference type="PANTHER" id="PTHR11908:SF132">
    <property type="entry name" value="ALDEHYDE OXIDASE 1-RELATED"/>
    <property type="match status" value="1"/>
</dbReference>
<evidence type="ECO:0000313" key="3">
    <source>
        <dbReference type="Proteomes" id="UP001141806"/>
    </source>
</evidence>
<gene>
    <name evidence="2" type="ORF">NE237_023041</name>
</gene>
<name>A0A9Q0HFK7_9MAGN</name>
<accession>A0A9Q0HFK7</accession>
<protein>
    <submittedName>
        <fullName evidence="2">Uncharacterized protein</fullName>
    </submittedName>
</protein>
<sequence length="151" mass="16635">MVMAQKNHFPSDIATILLAAGLFVDIQTGCRRLKLTLEEFLEMSPCDSETIVLSVAIPTFLAQISTSKTSDGVVLESHQLDFVAYGTKHAIRVRFWNLDSFFSILPAVVILSSPTPTVSDSLDAQSIHSVYYTVLHFDFIISREPIAAPCS</sequence>
<evidence type="ECO:0000256" key="1">
    <source>
        <dbReference type="ARBA" id="ARBA00022505"/>
    </source>
</evidence>
<organism evidence="2 3">
    <name type="scientific">Protea cynaroides</name>
    <dbReference type="NCBI Taxonomy" id="273540"/>
    <lineage>
        <taxon>Eukaryota</taxon>
        <taxon>Viridiplantae</taxon>
        <taxon>Streptophyta</taxon>
        <taxon>Embryophyta</taxon>
        <taxon>Tracheophyta</taxon>
        <taxon>Spermatophyta</taxon>
        <taxon>Magnoliopsida</taxon>
        <taxon>Proteales</taxon>
        <taxon>Proteaceae</taxon>
        <taxon>Protea</taxon>
    </lineage>
</organism>
<keyword evidence="1" id="KW-0500">Molybdenum</keyword>
<dbReference type="InterPro" id="IPR016208">
    <property type="entry name" value="Ald_Oxase/xanthine_DH-like"/>
</dbReference>